<dbReference type="EMBL" id="QLLG01000032">
    <property type="protein sequence ID" value="RMX69209.1"/>
    <property type="molecule type" value="Genomic_DNA"/>
</dbReference>
<evidence type="ECO:0008006" key="3">
    <source>
        <dbReference type="Google" id="ProtNLM"/>
    </source>
</evidence>
<gene>
    <name evidence="1" type="ORF">DD238_003778</name>
</gene>
<proteinExistence type="predicted"/>
<dbReference type="PANTHER" id="PTHR42648:SF28">
    <property type="entry name" value="TRANSPOSON-ENCODED PROTEIN WITH RIBONUCLEASE H-LIKE AND RETROVIRUS ZINC FINGER-LIKE DOMAINS"/>
    <property type="match status" value="1"/>
</dbReference>
<comment type="caution">
    <text evidence="1">The sequence shown here is derived from an EMBL/GenBank/DDBJ whole genome shotgun (WGS) entry which is preliminary data.</text>
</comment>
<evidence type="ECO:0000313" key="2">
    <source>
        <dbReference type="Proteomes" id="UP000282087"/>
    </source>
</evidence>
<dbReference type="SUPFAM" id="SSF53098">
    <property type="entry name" value="Ribonuclease H-like"/>
    <property type="match status" value="1"/>
</dbReference>
<dbReference type="PANTHER" id="PTHR42648">
    <property type="entry name" value="TRANSPOSASE, PUTATIVE-RELATED"/>
    <property type="match status" value="1"/>
</dbReference>
<dbReference type="Gene3D" id="3.30.420.10">
    <property type="entry name" value="Ribonuclease H-like superfamily/Ribonuclease H"/>
    <property type="match status" value="1"/>
</dbReference>
<reference evidence="1 2" key="1">
    <citation type="submission" date="2018-06" db="EMBL/GenBank/DDBJ databases">
        <title>Comparative genomics of downy mildews reveals potential adaptations to biotrophy.</title>
        <authorList>
            <person name="Fletcher K."/>
            <person name="Klosterman S.J."/>
            <person name="Derevnina L."/>
            <person name="Martin F."/>
            <person name="Koike S."/>
            <person name="Reyes Chin-Wo S."/>
            <person name="Mou B."/>
            <person name="Michelmore R."/>
        </authorList>
    </citation>
    <scope>NUCLEOTIDE SEQUENCE [LARGE SCALE GENOMIC DNA]</scope>
    <source>
        <strain evidence="1 2">R14</strain>
    </source>
</reference>
<protein>
    <recommendedName>
        <fullName evidence="3">Integrase catalytic domain-containing protein</fullName>
    </recommendedName>
</protein>
<name>A0A3M6VR40_9STRA</name>
<accession>A0A3M6VR40</accession>
<dbReference type="VEuPathDB" id="FungiDB:DD237_005283"/>
<dbReference type="InterPro" id="IPR036397">
    <property type="entry name" value="RNaseH_sf"/>
</dbReference>
<dbReference type="Proteomes" id="UP000282087">
    <property type="component" value="Unassembled WGS sequence"/>
</dbReference>
<sequence length="69" mass="8300">MYSLYRRLQSICLPKSQVFERFKAFRAMVKKQTDCKIKCIHSDNGGEYMNHRFNKYCADLEIIHQRNVP</sequence>
<organism evidence="1 2">
    <name type="scientific">Peronospora effusa</name>
    <dbReference type="NCBI Taxonomy" id="542832"/>
    <lineage>
        <taxon>Eukaryota</taxon>
        <taxon>Sar</taxon>
        <taxon>Stramenopiles</taxon>
        <taxon>Oomycota</taxon>
        <taxon>Peronosporomycetes</taxon>
        <taxon>Peronosporales</taxon>
        <taxon>Peronosporaceae</taxon>
        <taxon>Peronospora</taxon>
    </lineage>
</organism>
<evidence type="ECO:0000313" key="1">
    <source>
        <dbReference type="EMBL" id="RMX69209.1"/>
    </source>
</evidence>
<dbReference type="GO" id="GO:0003676">
    <property type="term" value="F:nucleic acid binding"/>
    <property type="evidence" value="ECO:0007669"/>
    <property type="project" value="InterPro"/>
</dbReference>
<dbReference type="AlphaFoldDB" id="A0A3M6VR40"/>
<keyword evidence="2" id="KW-1185">Reference proteome</keyword>
<dbReference type="InterPro" id="IPR039537">
    <property type="entry name" value="Retrotran_Ty1/copia-like"/>
</dbReference>
<dbReference type="InterPro" id="IPR012337">
    <property type="entry name" value="RNaseH-like_sf"/>
</dbReference>